<sequence>MALNPRVEALLAIVDAQEARLERAEQSPQFAHFLAASEGAEQIIAQIREGWQVFRNSAPYLSDPEVIESYAQSFEQIEASLEQLEQVLAQIRANRILN</sequence>
<dbReference type="AlphaFoldDB" id="A0A399EIA8"/>
<feature type="coiled-coil region" evidence="1">
    <location>
        <begin position="67"/>
        <end position="94"/>
    </location>
</feature>
<reference evidence="2 3" key="1">
    <citation type="submission" date="2018-08" db="EMBL/GenBank/DDBJ databases">
        <title>Meiothermus roseus NBRC 110900 genome sequencing project.</title>
        <authorList>
            <person name="Da Costa M.S."/>
            <person name="Albuquerque L."/>
            <person name="Raposo P."/>
            <person name="Froufe H.J.C."/>
            <person name="Barroso C.S."/>
            <person name="Egas C."/>
        </authorList>
    </citation>
    <scope>NUCLEOTIDE SEQUENCE [LARGE SCALE GENOMIC DNA]</scope>
    <source>
        <strain evidence="2 3">NBRC 110900</strain>
    </source>
</reference>
<comment type="caution">
    <text evidence="2">The sequence shown here is derived from an EMBL/GenBank/DDBJ whole genome shotgun (WGS) entry which is preliminary data.</text>
</comment>
<protein>
    <submittedName>
        <fullName evidence="2">Uncharacterized protein</fullName>
    </submittedName>
</protein>
<evidence type="ECO:0000313" key="2">
    <source>
        <dbReference type="EMBL" id="RIH83855.1"/>
    </source>
</evidence>
<gene>
    <name evidence="2" type="ORF">Mrose_02885</name>
</gene>
<accession>A0A399EIA8</accession>
<dbReference type="RefSeq" id="WP_119279468.1">
    <property type="nucleotide sequence ID" value="NZ_QWLA01000068.1"/>
</dbReference>
<name>A0A399EIA8_9DEIN</name>
<evidence type="ECO:0000256" key="1">
    <source>
        <dbReference type="SAM" id="Coils"/>
    </source>
</evidence>
<keyword evidence="3" id="KW-1185">Reference proteome</keyword>
<keyword evidence="1" id="KW-0175">Coiled coil</keyword>
<dbReference type="Proteomes" id="UP000265341">
    <property type="component" value="Unassembled WGS sequence"/>
</dbReference>
<dbReference type="EMBL" id="QWLA01000068">
    <property type="protein sequence ID" value="RIH83855.1"/>
    <property type="molecule type" value="Genomic_DNA"/>
</dbReference>
<evidence type="ECO:0000313" key="3">
    <source>
        <dbReference type="Proteomes" id="UP000265341"/>
    </source>
</evidence>
<dbReference type="OrthoDB" id="34410at2"/>
<proteinExistence type="predicted"/>
<organism evidence="2 3">
    <name type="scientific">Calidithermus roseus</name>
    <dbReference type="NCBI Taxonomy" id="1644118"/>
    <lineage>
        <taxon>Bacteria</taxon>
        <taxon>Thermotogati</taxon>
        <taxon>Deinococcota</taxon>
        <taxon>Deinococci</taxon>
        <taxon>Thermales</taxon>
        <taxon>Thermaceae</taxon>
        <taxon>Calidithermus</taxon>
    </lineage>
</organism>